<gene>
    <name evidence="1" type="ORF">CCR94_01020</name>
</gene>
<protein>
    <submittedName>
        <fullName evidence="1">Uncharacterized protein</fullName>
    </submittedName>
</protein>
<proteinExistence type="predicted"/>
<reference evidence="1 2" key="1">
    <citation type="journal article" date="2018" name="Arch. Microbiol.">
        <title>New insights into the metabolic potential of the phototrophic purple bacterium Rhodopila globiformis DSM 161(T) from its draft genome sequence and evidence for a vanadium-dependent nitrogenase.</title>
        <authorList>
            <person name="Imhoff J.F."/>
            <person name="Rahn T."/>
            <person name="Kunzel S."/>
            <person name="Neulinger S.C."/>
        </authorList>
    </citation>
    <scope>NUCLEOTIDE SEQUENCE [LARGE SCALE GENOMIC DNA]</scope>
    <source>
        <strain evidence="1 2">DSM 16996</strain>
    </source>
</reference>
<comment type="caution">
    <text evidence="1">The sequence shown here is derived from an EMBL/GenBank/DDBJ whole genome shotgun (WGS) entry which is preliminary data.</text>
</comment>
<dbReference type="AlphaFoldDB" id="A0A2S6NG52"/>
<dbReference type="Proteomes" id="UP000239089">
    <property type="component" value="Unassembled WGS sequence"/>
</dbReference>
<evidence type="ECO:0000313" key="1">
    <source>
        <dbReference type="EMBL" id="PPQ33622.1"/>
    </source>
</evidence>
<organism evidence="1 2">
    <name type="scientific">Rhodoblastus sphagnicola</name>
    <dbReference type="NCBI Taxonomy" id="333368"/>
    <lineage>
        <taxon>Bacteria</taxon>
        <taxon>Pseudomonadati</taxon>
        <taxon>Pseudomonadota</taxon>
        <taxon>Alphaproteobacteria</taxon>
        <taxon>Hyphomicrobiales</taxon>
        <taxon>Rhodoblastaceae</taxon>
        <taxon>Rhodoblastus</taxon>
    </lineage>
</organism>
<sequence>MGTDAMSLLHDATFKKLELDWSTGQLTLFLTSALHKNEVRIVGNGVTSVSLDREFPWGRSVSVNECLIESIDGTATLKLEMQSGDNVIACGMKFVVNDEAR</sequence>
<dbReference type="EMBL" id="NHSJ01000015">
    <property type="protein sequence ID" value="PPQ33622.1"/>
    <property type="molecule type" value="Genomic_DNA"/>
</dbReference>
<keyword evidence="2" id="KW-1185">Reference proteome</keyword>
<evidence type="ECO:0000313" key="2">
    <source>
        <dbReference type="Proteomes" id="UP000239089"/>
    </source>
</evidence>
<name>A0A2S6NG52_9HYPH</name>
<accession>A0A2S6NG52</accession>